<sequence>MTYTQARANRGRLKYQKGRIAETTTRPRQDRDYAQRPASIPPEKRHAASPQSELAAMHGAGCPIPILLLSRAKVVAVSIRSPQNGRALPRMVKDNQQQGGAQRRDMTLSQ</sequence>
<evidence type="ECO:0000256" key="1">
    <source>
        <dbReference type="SAM" id="MobiDB-lite"/>
    </source>
</evidence>
<feature type="compositionally biased region" description="Basic and acidic residues" evidence="1">
    <location>
        <begin position="25"/>
        <end position="34"/>
    </location>
</feature>
<feature type="region of interest" description="Disordered" evidence="1">
    <location>
        <begin position="82"/>
        <end position="110"/>
    </location>
</feature>
<evidence type="ECO:0000313" key="2">
    <source>
        <dbReference type="EMBL" id="KAK8114886.1"/>
    </source>
</evidence>
<accession>A0AAW0QWY2</accession>
<gene>
    <name evidence="2" type="ORF">PG999_006955</name>
</gene>
<protein>
    <submittedName>
        <fullName evidence="2">Uncharacterized protein</fullName>
    </submittedName>
</protein>
<keyword evidence="3" id="KW-1185">Reference proteome</keyword>
<dbReference type="Proteomes" id="UP001392437">
    <property type="component" value="Unassembled WGS sequence"/>
</dbReference>
<organism evidence="2 3">
    <name type="scientific">Apiospora kogelbergensis</name>
    <dbReference type="NCBI Taxonomy" id="1337665"/>
    <lineage>
        <taxon>Eukaryota</taxon>
        <taxon>Fungi</taxon>
        <taxon>Dikarya</taxon>
        <taxon>Ascomycota</taxon>
        <taxon>Pezizomycotina</taxon>
        <taxon>Sordariomycetes</taxon>
        <taxon>Xylariomycetidae</taxon>
        <taxon>Amphisphaeriales</taxon>
        <taxon>Apiosporaceae</taxon>
        <taxon>Apiospora</taxon>
    </lineage>
</organism>
<proteinExistence type="predicted"/>
<dbReference type="EMBL" id="JAQQWP010000006">
    <property type="protein sequence ID" value="KAK8114886.1"/>
    <property type="molecule type" value="Genomic_DNA"/>
</dbReference>
<dbReference type="AlphaFoldDB" id="A0AAW0QWY2"/>
<name>A0AAW0QWY2_9PEZI</name>
<reference evidence="2 3" key="1">
    <citation type="submission" date="2023-01" db="EMBL/GenBank/DDBJ databases">
        <title>Analysis of 21 Apiospora genomes using comparative genomics revels a genus with tremendous synthesis potential of carbohydrate active enzymes and secondary metabolites.</title>
        <authorList>
            <person name="Sorensen T."/>
        </authorList>
    </citation>
    <scope>NUCLEOTIDE SEQUENCE [LARGE SCALE GENOMIC DNA]</scope>
    <source>
        <strain evidence="2 3">CBS 117206</strain>
    </source>
</reference>
<feature type="region of interest" description="Disordered" evidence="1">
    <location>
        <begin position="1"/>
        <end position="54"/>
    </location>
</feature>
<comment type="caution">
    <text evidence="2">The sequence shown here is derived from an EMBL/GenBank/DDBJ whole genome shotgun (WGS) entry which is preliminary data.</text>
</comment>
<evidence type="ECO:0000313" key="3">
    <source>
        <dbReference type="Proteomes" id="UP001392437"/>
    </source>
</evidence>